<gene>
    <name evidence="6" type="ORF">RI129_012310</name>
</gene>
<dbReference type="Proteomes" id="UP001329430">
    <property type="component" value="Chromosome 10"/>
</dbReference>
<evidence type="ECO:0000256" key="1">
    <source>
        <dbReference type="ARBA" id="ARBA00004245"/>
    </source>
</evidence>
<organism evidence="6 7">
    <name type="scientific">Pyrocoelia pectoralis</name>
    <dbReference type="NCBI Taxonomy" id="417401"/>
    <lineage>
        <taxon>Eukaryota</taxon>
        <taxon>Metazoa</taxon>
        <taxon>Ecdysozoa</taxon>
        <taxon>Arthropoda</taxon>
        <taxon>Hexapoda</taxon>
        <taxon>Insecta</taxon>
        <taxon>Pterygota</taxon>
        <taxon>Neoptera</taxon>
        <taxon>Endopterygota</taxon>
        <taxon>Coleoptera</taxon>
        <taxon>Polyphaga</taxon>
        <taxon>Elateriformia</taxon>
        <taxon>Elateroidea</taxon>
        <taxon>Lampyridae</taxon>
        <taxon>Lampyrinae</taxon>
        <taxon>Pyrocoelia</taxon>
    </lineage>
</organism>
<protein>
    <recommendedName>
        <fullName evidence="8">Trichoplein keratin filament-binding protein</fullName>
    </recommendedName>
</protein>
<dbReference type="GO" id="GO:0006915">
    <property type="term" value="P:apoptotic process"/>
    <property type="evidence" value="ECO:0007669"/>
    <property type="project" value="TreeGrafter"/>
</dbReference>
<keyword evidence="7" id="KW-1185">Reference proteome</keyword>
<name>A0AAN7Z5R5_9COLE</name>
<sequence length="466" mass="57352">MSSRASGWSSARLNPETRMVKRREREHDHQVKWNNQVRYYKSWEKANNKFEEWTSPRYYQDANDKLATIKKCRERKENLEKRREKLKKLFDDEERSHQVELMVKTRNKLRNRSDISNELLKNVHSAVALANEDKRRREAELALYHHWKNNNPSVRLHERARDLKEIKLSWLDQQIKKRIDKEREEEECRKLLAERQKWLEEEKERDERVQREISEKNKKMRAELEKQIENLHLKQEESEKLQKEEEEDVLKQSALKLLDQKRIDLDSKKRQRELALENLKLYKLKLKQNATDRTMDELLRYARDQQELERKRLQHFDFIFDSEAKLIYERQKEIWLEEDKARSALLRDVFDTVREQIEENLRRNKDEQRRVLEERQSTLKLVEEYDSDVRKTNEEEELRRRQWKKEVELQLNEKKMLEAEAKKRVESEAEVALENARKEEERLRQEIIQLQRRQGPIRHSRSRILF</sequence>
<proteinExistence type="predicted"/>
<accession>A0AAN7Z5R5</accession>
<keyword evidence="2" id="KW-0963">Cytoplasm</keyword>
<dbReference type="AlphaFoldDB" id="A0AAN7Z5R5"/>
<evidence type="ECO:0000256" key="5">
    <source>
        <dbReference type="SAM" id="MobiDB-lite"/>
    </source>
</evidence>
<evidence type="ECO:0000313" key="6">
    <source>
        <dbReference type="EMBL" id="KAK5638015.1"/>
    </source>
</evidence>
<dbReference type="InterPro" id="IPR043596">
    <property type="entry name" value="CFAP53/TCHP"/>
</dbReference>
<evidence type="ECO:0000256" key="3">
    <source>
        <dbReference type="ARBA" id="ARBA00023212"/>
    </source>
</evidence>
<feature type="coiled-coil region" evidence="4">
    <location>
        <begin position="176"/>
        <end position="278"/>
    </location>
</feature>
<dbReference type="GO" id="GO:0045095">
    <property type="term" value="C:keratin filament"/>
    <property type="evidence" value="ECO:0007669"/>
    <property type="project" value="TreeGrafter"/>
</dbReference>
<comment type="subcellular location">
    <subcellularLocation>
        <location evidence="1">Cytoplasm</location>
        <location evidence="1">Cytoskeleton</location>
    </subcellularLocation>
</comment>
<feature type="region of interest" description="Disordered" evidence="5">
    <location>
        <begin position="1"/>
        <end position="28"/>
    </location>
</feature>
<comment type="caution">
    <text evidence="6">The sequence shown here is derived from an EMBL/GenBank/DDBJ whole genome shotgun (WGS) entry which is preliminary data.</text>
</comment>
<keyword evidence="4" id="KW-0175">Coiled coil</keyword>
<dbReference type="PANTHER" id="PTHR31183:SF2">
    <property type="entry name" value="TRICHOPLEIN KERATIN FILAMENT-BINDING PROTEIN"/>
    <property type="match status" value="1"/>
</dbReference>
<evidence type="ECO:0000256" key="4">
    <source>
        <dbReference type="SAM" id="Coils"/>
    </source>
</evidence>
<evidence type="ECO:0000256" key="2">
    <source>
        <dbReference type="ARBA" id="ARBA00022490"/>
    </source>
</evidence>
<evidence type="ECO:0000313" key="7">
    <source>
        <dbReference type="Proteomes" id="UP001329430"/>
    </source>
</evidence>
<evidence type="ECO:0008006" key="8">
    <source>
        <dbReference type="Google" id="ProtNLM"/>
    </source>
</evidence>
<feature type="coiled-coil region" evidence="4">
    <location>
        <begin position="62"/>
        <end position="96"/>
    </location>
</feature>
<dbReference type="PANTHER" id="PTHR31183">
    <property type="entry name" value="TRICHOPLEIN KERATIN FILAMENT-BINDING PROTEIN FAMILY MEMBER"/>
    <property type="match status" value="1"/>
</dbReference>
<reference evidence="6 7" key="1">
    <citation type="journal article" date="2024" name="Insects">
        <title>An Improved Chromosome-Level Genome Assembly of the Firefly Pyrocoelia pectoralis.</title>
        <authorList>
            <person name="Fu X."/>
            <person name="Meyer-Rochow V.B."/>
            <person name="Ballantyne L."/>
            <person name="Zhu X."/>
        </authorList>
    </citation>
    <scope>NUCLEOTIDE SEQUENCE [LARGE SCALE GENOMIC DNA]</scope>
    <source>
        <strain evidence="6">XCY_ONT2</strain>
    </source>
</reference>
<feature type="coiled-coil region" evidence="4">
    <location>
        <begin position="354"/>
        <end position="453"/>
    </location>
</feature>
<feature type="compositionally biased region" description="Polar residues" evidence="5">
    <location>
        <begin position="1"/>
        <end position="12"/>
    </location>
</feature>
<dbReference type="EMBL" id="JAVRBK010000010">
    <property type="protein sequence ID" value="KAK5638015.1"/>
    <property type="molecule type" value="Genomic_DNA"/>
</dbReference>
<keyword evidence="3" id="KW-0206">Cytoskeleton</keyword>